<sequence length="132" mass="14459">MNQPIIEGFSHVAIVATDLDEARSFYCDALGLTELPRPDLGIPGMWLRVGSLQLHFIESDTMPVPGPGFPHLALHIPAERWEDTIEALRERGVVFPGEPSTRLDFGVQVRAAFVMDPSGNTIELTDVGPLPD</sequence>
<dbReference type="AlphaFoldDB" id="A0A6J5YFT8"/>
<dbReference type="PANTHER" id="PTHR21366:SF14">
    <property type="entry name" value="GLYOXALASE DOMAIN-CONTAINING PROTEIN 5"/>
    <property type="match status" value="1"/>
</dbReference>
<dbReference type="InterPro" id="IPR037523">
    <property type="entry name" value="VOC_core"/>
</dbReference>
<accession>A0A6J5YFT8</accession>
<dbReference type="InterPro" id="IPR004360">
    <property type="entry name" value="Glyas_Fos-R_dOase_dom"/>
</dbReference>
<organism evidence="2">
    <name type="scientific">freshwater metagenome</name>
    <dbReference type="NCBI Taxonomy" id="449393"/>
    <lineage>
        <taxon>unclassified sequences</taxon>
        <taxon>metagenomes</taxon>
        <taxon>ecological metagenomes</taxon>
    </lineage>
</organism>
<dbReference type="Gene3D" id="3.10.180.10">
    <property type="entry name" value="2,3-Dihydroxybiphenyl 1,2-Dioxygenase, domain 1"/>
    <property type="match status" value="1"/>
</dbReference>
<dbReference type="EMBL" id="CAFBNC010000002">
    <property type="protein sequence ID" value="CAB4921213.1"/>
    <property type="molecule type" value="Genomic_DNA"/>
</dbReference>
<dbReference type="SUPFAM" id="SSF54593">
    <property type="entry name" value="Glyoxalase/Bleomycin resistance protein/Dihydroxybiphenyl dioxygenase"/>
    <property type="match status" value="1"/>
</dbReference>
<feature type="domain" description="VOC" evidence="1">
    <location>
        <begin position="8"/>
        <end position="127"/>
    </location>
</feature>
<name>A0A6J5YFT8_9ZZZZ</name>
<evidence type="ECO:0000313" key="3">
    <source>
        <dbReference type="EMBL" id="CAB4921213.1"/>
    </source>
</evidence>
<proteinExistence type="predicted"/>
<dbReference type="Pfam" id="PF00903">
    <property type="entry name" value="Glyoxalase"/>
    <property type="match status" value="1"/>
</dbReference>
<protein>
    <submittedName>
        <fullName evidence="2">Unannotated protein</fullName>
    </submittedName>
</protein>
<evidence type="ECO:0000259" key="1">
    <source>
        <dbReference type="PROSITE" id="PS51819"/>
    </source>
</evidence>
<dbReference type="PROSITE" id="PS51819">
    <property type="entry name" value="VOC"/>
    <property type="match status" value="1"/>
</dbReference>
<evidence type="ECO:0000313" key="2">
    <source>
        <dbReference type="EMBL" id="CAB4322442.1"/>
    </source>
</evidence>
<dbReference type="PANTHER" id="PTHR21366">
    <property type="entry name" value="GLYOXALASE FAMILY PROTEIN"/>
    <property type="match status" value="1"/>
</dbReference>
<gene>
    <name evidence="2" type="ORF">UFOPK1392_00176</name>
    <name evidence="3" type="ORF">UFOPK3733_00083</name>
</gene>
<reference evidence="2" key="1">
    <citation type="submission" date="2020-05" db="EMBL/GenBank/DDBJ databases">
        <authorList>
            <person name="Chiriac C."/>
            <person name="Salcher M."/>
            <person name="Ghai R."/>
            <person name="Kavagutti S V."/>
        </authorList>
    </citation>
    <scope>NUCLEOTIDE SEQUENCE</scope>
</reference>
<dbReference type="EMBL" id="CAEMXZ010000004">
    <property type="protein sequence ID" value="CAB4322442.1"/>
    <property type="molecule type" value="Genomic_DNA"/>
</dbReference>
<dbReference type="InterPro" id="IPR029068">
    <property type="entry name" value="Glyas_Bleomycin-R_OHBP_Dase"/>
</dbReference>
<dbReference type="InterPro" id="IPR050383">
    <property type="entry name" value="GlyoxalaseI/FosfomycinResist"/>
</dbReference>